<dbReference type="CDD" id="cd17562">
    <property type="entry name" value="REC_CheY4-like"/>
    <property type="match status" value="1"/>
</dbReference>
<dbReference type="PANTHER" id="PTHR44591:SF25">
    <property type="entry name" value="CHEMOTAXIS TWO-COMPONENT RESPONSE REGULATOR"/>
    <property type="match status" value="1"/>
</dbReference>
<evidence type="ECO:0000313" key="10">
    <source>
        <dbReference type="Proteomes" id="UP000322644"/>
    </source>
</evidence>
<evidence type="ECO:0000259" key="6">
    <source>
        <dbReference type="PROSITE" id="PS50110"/>
    </source>
</evidence>
<feature type="modified residue" description="4-aspartylphosphate" evidence="5">
    <location>
        <position position="53"/>
    </location>
</feature>
<name>A0A1C0AZE9_9BACT</name>
<dbReference type="PROSITE" id="PS50110">
    <property type="entry name" value="RESPONSE_REGULATORY"/>
    <property type="match status" value="1"/>
</dbReference>
<reference evidence="8 10" key="3">
    <citation type="submission" date="2019-09" db="EMBL/GenBank/DDBJ databases">
        <title>Taxonomic note: a critical rebuttal of the proposed division of the genus Arcobacter into six genera, emended descriptions of Arcobacter anaerophilus and the genus Arcobacter, and an assessment of genus-level boundaries for Epsilonproteobacteria using in silico genomic comparator tools.</title>
        <authorList>
            <person name="On S.L.W."/>
            <person name="Miller W.G."/>
            <person name="Biggs P."/>
            <person name="Cornelius A."/>
            <person name="Vandamme P."/>
        </authorList>
    </citation>
    <scope>NUCLEOTIDE SEQUENCE [LARGE SCALE GENOMIC DNA]</scope>
    <source>
        <strain evidence="8 10">CCUG 56899</strain>
    </source>
</reference>
<dbReference type="GO" id="GO:0097588">
    <property type="term" value="P:archaeal or bacterial-type flagellum-dependent cell motility"/>
    <property type="evidence" value="ECO:0007669"/>
    <property type="project" value="UniProtKB-KW"/>
</dbReference>
<evidence type="ECO:0000313" key="8">
    <source>
        <dbReference type="EMBL" id="QEP40600.1"/>
    </source>
</evidence>
<dbReference type="InterPro" id="IPR011006">
    <property type="entry name" value="CheY-like_superfamily"/>
</dbReference>
<evidence type="ECO:0000256" key="5">
    <source>
        <dbReference type="PROSITE-ProRule" id="PRU00169"/>
    </source>
</evidence>
<accession>A0A1C0AZE9</accession>
<reference evidence="8 10" key="2">
    <citation type="submission" date="2019-09" db="EMBL/GenBank/DDBJ databases">
        <title>Complete genome sequencing of four Arcobacter species reveals a diverse suite of mobile elements.</title>
        <authorList>
            <person name="Miller W.G."/>
            <person name="Yee E."/>
            <person name="Bono J.L."/>
        </authorList>
    </citation>
    <scope>NUCLEOTIDE SEQUENCE [LARGE SCALE GENOMIC DNA]</scope>
    <source>
        <strain evidence="8 10">CCUG 56899</strain>
    </source>
</reference>
<dbReference type="Proteomes" id="UP000093159">
    <property type="component" value="Unassembled WGS sequence"/>
</dbReference>
<keyword evidence="4" id="KW-0283">Flagellar rotation</keyword>
<keyword evidence="9" id="KW-1185">Reference proteome</keyword>
<comment type="cofactor">
    <cofactor evidence="1">
        <name>Mg(2+)</name>
        <dbReference type="ChEBI" id="CHEBI:18420"/>
    </cofactor>
</comment>
<dbReference type="Proteomes" id="UP000322644">
    <property type="component" value="Chromosome"/>
</dbReference>
<evidence type="ECO:0000313" key="9">
    <source>
        <dbReference type="Proteomes" id="UP000093159"/>
    </source>
</evidence>
<dbReference type="RefSeq" id="WP_066172887.1">
    <property type="nucleotide sequence ID" value="NZ_CP036246.2"/>
</dbReference>
<proteinExistence type="predicted"/>
<dbReference type="KEGG" id="apoc:APORC_0998"/>
<keyword evidence="2" id="KW-0145">Chemotaxis</keyword>
<dbReference type="GO" id="GO:0000160">
    <property type="term" value="P:phosphorelay signal transduction system"/>
    <property type="evidence" value="ECO:0007669"/>
    <property type="project" value="InterPro"/>
</dbReference>
<organism evidence="8 10">
    <name type="scientific">Arcobacter porcinus</name>
    <dbReference type="NCBI Taxonomy" id="1935204"/>
    <lineage>
        <taxon>Bacteria</taxon>
        <taxon>Pseudomonadati</taxon>
        <taxon>Campylobacterota</taxon>
        <taxon>Epsilonproteobacteria</taxon>
        <taxon>Campylobacterales</taxon>
        <taxon>Arcobacteraceae</taxon>
        <taxon>Arcobacter</taxon>
    </lineage>
</organism>
<keyword evidence="3 5" id="KW-0597">Phosphoprotein</keyword>
<dbReference type="Gene3D" id="3.40.50.2300">
    <property type="match status" value="1"/>
</dbReference>
<sequence>MAKLLIVDDSTMLRDMLNYALNEGGYTQVVEAVDGIDGLAKAQSTNFDLIITDINMPNMDGIALVGELRKIPQYAKTPILVLTTERGDEMKAKGKVAGATGWIVKPFVPDQLLKAVNIVLSR</sequence>
<evidence type="ECO:0000313" key="7">
    <source>
        <dbReference type="EMBL" id="OCL93018.1"/>
    </source>
</evidence>
<feature type="domain" description="Response regulatory" evidence="6">
    <location>
        <begin position="3"/>
        <end position="120"/>
    </location>
</feature>
<dbReference type="AlphaFoldDB" id="A0A1C0AZE9"/>
<dbReference type="InterPro" id="IPR001789">
    <property type="entry name" value="Sig_transdc_resp-reg_receiver"/>
</dbReference>
<evidence type="ECO:0000256" key="2">
    <source>
        <dbReference type="ARBA" id="ARBA00022500"/>
    </source>
</evidence>
<dbReference type="InterPro" id="IPR050595">
    <property type="entry name" value="Bact_response_regulator"/>
</dbReference>
<evidence type="ECO:0000256" key="1">
    <source>
        <dbReference type="ARBA" id="ARBA00001946"/>
    </source>
</evidence>
<evidence type="ECO:0000256" key="4">
    <source>
        <dbReference type="ARBA" id="ARBA00022779"/>
    </source>
</evidence>
<evidence type="ECO:0000256" key="3">
    <source>
        <dbReference type="ARBA" id="ARBA00022553"/>
    </source>
</evidence>
<reference evidence="7 9" key="1">
    <citation type="submission" date="2015-05" db="EMBL/GenBank/DDBJ databases">
        <authorList>
            <person name="Rovetto F."/>
            <person name="Cocolin L."/>
            <person name="Illeghems K."/>
            <person name="Van Nieuwerburgh F."/>
            <person name="Houf K."/>
        </authorList>
    </citation>
    <scope>NUCLEOTIDE SEQUENCE [LARGE SCALE GENOMIC DNA]</scope>
    <source>
        <strain evidence="7 9">117434</strain>
    </source>
</reference>
<gene>
    <name evidence="8" type="primary">cheY2</name>
    <name evidence="7" type="synonym">cheY</name>
    <name evidence="7" type="ORF">AAX28_00558</name>
    <name evidence="8" type="ORF">APORC_0998</name>
</gene>
<dbReference type="EMBL" id="CP036246">
    <property type="protein sequence ID" value="QEP40600.1"/>
    <property type="molecule type" value="Genomic_DNA"/>
</dbReference>
<dbReference type="Pfam" id="PF00072">
    <property type="entry name" value="Response_reg"/>
    <property type="match status" value="1"/>
</dbReference>
<dbReference type="SMART" id="SM00448">
    <property type="entry name" value="REC"/>
    <property type="match status" value="1"/>
</dbReference>
<protein>
    <submittedName>
        <fullName evidence="7">Chemotaxis protein CheY</fullName>
    </submittedName>
    <submittedName>
        <fullName evidence="8">Chemotaxis regulatory protein</fullName>
    </submittedName>
</protein>
<dbReference type="GO" id="GO:0006935">
    <property type="term" value="P:chemotaxis"/>
    <property type="evidence" value="ECO:0007669"/>
    <property type="project" value="UniProtKB-KW"/>
</dbReference>
<dbReference type="PANTHER" id="PTHR44591">
    <property type="entry name" value="STRESS RESPONSE REGULATOR PROTEIN 1"/>
    <property type="match status" value="1"/>
</dbReference>
<dbReference type="SUPFAM" id="SSF52172">
    <property type="entry name" value="CheY-like"/>
    <property type="match status" value="1"/>
</dbReference>
<dbReference type="OrthoDB" id="9786548at2"/>
<dbReference type="EMBL" id="LDIR01000001">
    <property type="protein sequence ID" value="OCL93018.1"/>
    <property type="molecule type" value="Genomic_DNA"/>
</dbReference>